<name>A0A915EHD4_9BILA</name>
<dbReference type="Proteomes" id="UP000887574">
    <property type="component" value="Unplaced"/>
</dbReference>
<dbReference type="InterPro" id="IPR032396">
    <property type="entry name" value="SAS-6_N"/>
</dbReference>
<evidence type="ECO:0000259" key="1">
    <source>
        <dbReference type="Pfam" id="PF16531"/>
    </source>
</evidence>
<dbReference type="WBParaSite" id="jg5362">
    <property type="protein sequence ID" value="jg5362"/>
    <property type="gene ID" value="jg5362"/>
</dbReference>
<organism evidence="2 3">
    <name type="scientific">Ditylenchus dipsaci</name>
    <dbReference type="NCBI Taxonomy" id="166011"/>
    <lineage>
        <taxon>Eukaryota</taxon>
        <taxon>Metazoa</taxon>
        <taxon>Ecdysozoa</taxon>
        <taxon>Nematoda</taxon>
        <taxon>Chromadorea</taxon>
        <taxon>Rhabditida</taxon>
        <taxon>Tylenchina</taxon>
        <taxon>Tylenchomorpha</taxon>
        <taxon>Sphaerularioidea</taxon>
        <taxon>Anguinidae</taxon>
        <taxon>Anguininae</taxon>
        <taxon>Ditylenchus</taxon>
    </lineage>
</organism>
<dbReference type="AlphaFoldDB" id="A0A915EHD4"/>
<sequence length="143" mass="16835">MGFEVEIYDEQNVDFLYHGAFSHSRFNDLKQRQHFTFSIDQAPKKIVSFVKDLRQDNMKFINCTLSEHADKNKSSCKFELVTRSDFKDMCMMSLELKKVQGDQLNAHLIQFIEKYKQRCEEIPLVKKQFENLQNVSLAMVPSS</sequence>
<proteinExistence type="predicted"/>
<accession>A0A915EHD4</accession>
<keyword evidence="2" id="KW-1185">Reference proteome</keyword>
<dbReference type="Pfam" id="PF16531">
    <property type="entry name" value="SAS-6_N"/>
    <property type="match status" value="1"/>
</dbReference>
<evidence type="ECO:0000313" key="2">
    <source>
        <dbReference type="Proteomes" id="UP000887574"/>
    </source>
</evidence>
<feature type="domain" description="Spindle assembly abnormal protein 6 N-terminal" evidence="1">
    <location>
        <begin position="3"/>
        <end position="96"/>
    </location>
</feature>
<reference evidence="3" key="1">
    <citation type="submission" date="2022-11" db="UniProtKB">
        <authorList>
            <consortium name="WormBaseParasite"/>
        </authorList>
    </citation>
    <scope>IDENTIFICATION</scope>
</reference>
<evidence type="ECO:0000313" key="3">
    <source>
        <dbReference type="WBParaSite" id="jg5362"/>
    </source>
</evidence>
<protein>
    <submittedName>
        <fullName evidence="3">Spindle assembly abnormal protein 6 N-terminal domain-containing protein</fullName>
    </submittedName>
</protein>
<dbReference type="Gene3D" id="2.170.210.20">
    <property type="entry name" value="Spindle assembly abnormal protein 6, N-terminal domain"/>
    <property type="match status" value="1"/>
</dbReference>
<dbReference type="InterPro" id="IPR038558">
    <property type="entry name" value="SAS-6_N_sf"/>
</dbReference>